<feature type="compositionally biased region" description="Polar residues" evidence="1">
    <location>
        <begin position="191"/>
        <end position="201"/>
    </location>
</feature>
<evidence type="ECO:0000313" key="3">
    <source>
        <dbReference type="Proteomes" id="UP000094501"/>
    </source>
</evidence>
<keyword evidence="3" id="KW-1185">Reference proteome</keyword>
<sequence length="582" mass="61605">MTVNGETLNFSGHAVLKKDFFAYHVAEEGLGEDEQTVLRNPVLVFGGKKYNFGETSGKVYVFALTSDVVQQSGIPFASANSMPNEGNGFASPLFAKEQNTGDAEDGSRPVWLQASFALGTGESSGQSFVNVALGEWSSDNGLTGSRRGSSDTASDNYSFSGDVRSVAGPDGGHFLGASNGQPNAVLGLGTSGTTNPGRDNPLNGDTSYQNQIGSTHHIAVGTQTFDDVGTTSGTFHGYAAGFSQQAGDASNVQSLVNGSASEVVLRLSGNTNNLTASMRFSRSWLVDSDQNLLSTKTTQYEFGGSGKSSMIDGNIFGAFETSGSSNVRETGYEFAGYETKYRWKLQNWKLVKVAYDSPVFRKYDHSTTPDTTGYLISADAMGANKVLFAGQTVQTPNGLVQKQAFCQDCDYIKWGAWGMRSNYTNHNGEQVTEDTHLGWWITGNVVSASDMPTRGTAHYAGDVVGTVAKFNGQTWNQSVATGTMNMDWNFATRGLSPKDKLTISNFDGKTFSGRMFAPGKASFAGALTGNGGIQGSAAGSFVGSPGKGQTPRGVVGNFNARNSVLDTNATWKANGIFGGTQR</sequence>
<name>A0A1E3W577_9HYPH</name>
<organism evidence="2 3">
    <name type="scientific">Methyloceanibacter methanicus</name>
    <dbReference type="NCBI Taxonomy" id="1774968"/>
    <lineage>
        <taxon>Bacteria</taxon>
        <taxon>Pseudomonadati</taxon>
        <taxon>Pseudomonadota</taxon>
        <taxon>Alphaproteobacteria</taxon>
        <taxon>Hyphomicrobiales</taxon>
        <taxon>Hyphomicrobiaceae</taxon>
        <taxon>Methyloceanibacter</taxon>
    </lineage>
</organism>
<evidence type="ECO:0000256" key="1">
    <source>
        <dbReference type="SAM" id="MobiDB-lite"/>
    </source>
</evidence>
<reference evidence="2 3" key="1">
    <citation type="journal article" date="2016" name="Environ. Microbiol.">
        <title>New Methyloceanibacter diversity from North Sea sediments includes methanotroph containing solely the soluble methane monooxygenase.</title>
        <authorList>
            <person name="Vekeman B."/>
            <person name="Kerckhof F.M."/>
            <person name="Cremers G."/>
            <person name="de Vos P."/>
            <person name="Vandamme P."/>
            <person name="Boon N."/>
            <person name="Op den Camp H.J."/>
            <person name="Heylen K."/>
        </authorList>
    </citation>
    <scope>NUCLEOTIDE SEQUENCE [LARGE SCALE GENOMIC DNA]</scope>
    <source>
        <strain evidence="2 3">R-67174</strain>
    </source>
</reference>
<proteinExistence type="predicted"/>
<dbReference type="STRING" id="1774968.AUC68_13735"/>
<dbReference type="AlphaFoldDB" id="A0A1E3W577"/>
<dbReference type="Proteomes" id="UP000094501">
    <property type="component" value="Unassembled WGS sequence"/>
</dbReference>
<evidence type="ECO:0008006" key="4">
    <source>
        <dbReference type="Google" id="ProtNLM"/>
    </source>
</evidence>
<protein>
    <recommendedName>
        <fullName evidence="4">Transferrin-binding protein B C-lobe/N-lobe beta barrel domain-containing protein</fullName>
    </recommendedName>
</protein>
<gene>
    <name evidence="2" type="ORF">AUC68_13735</name>
</gene>
<evidence type="ECO:0000313" key="2">
    <source>
        <dbReference type="EMBL" id="ODS00975.1"/>
    </source>
</evidence>
<comment type="caution">
    <text evidence="2">The sequence shown here is derived from an EMBL/GenBank/DDBJ whole genome shotgun (WGS) entry which is preliminary data.</text>
</comment>
<dbReference type="EMBL" id="LPWG01000003">
    <property type="protein sequence ID" value="ODS00975.1"/>
    <property type="molecule type" value="Genomic_DNA"/>
</dbReference>
<accession>A0A1E3W577</accession>
<feature type="region of interest" description="Disordered" evidence="1">
    <location>
        <begin position="170"/>
        <end position="201"/>
    </location>
</feature>